<dbReference type="SUPFAM" id="SSF88723">
    <property type="entry name" value="PIN domain-like"/>
    <property type="match status" value="1"/>
</dbReference>
<proteinExistence type="predicted"/>
<dbReference type="AlphaFoldDB" id="A0A1A8XVI8"/>
<dbReference type="InterPro" id="IPR029060">
    <property type="entry name" value="PIN-like_dom_sf"/>
</dbReference>
<protein>
    <submittedName>
        <fullName evidence="1">Uncharacterized protein</fullName>
    </submittedName>
</protein>
<dbReference type="Proteomes" id="UP000199169">
    <property type="component" value="Unassembled WGS sequence"/>
</dbReference>
<name>A0A1A8XVI8_9PROT</name>
<accession>A0A1A8XVI8</accession>
<reference evidence="1 2" key="1">
    <citation type="submission" date="2016-06" db="EMBL/GenBank/DDBJ databases">
        <authorList>
            <person name="Kjaerup R.B."/>
            <person name="Dalgaard T.S."/>
            <person name="Juul-Madsen H.R."/>
        </authorList>
    </citation>
    <scope>NUCLEOTIDE SEQUENCE [LARGE SCALE GENOMIC DNA]</scope>
    <source>
        <strain evidence="1">3</strain>
    </source>
</reference>
<dbReference type="EMBL" id="FLQX01000145">
    <property type="protein sequence ID" value="SBT09040.1"/>
    <property type="molecule type" value="Genomic_DNA"/>
</dbReference>
<keyword evidence="2" id="KW-1185">Reference proteome</keyword>
<evidence type="ECO:0000313" key="2">
    <source>
        <dbReference type="Proteomes" id="UP000199169"/>
    </source>
</evidence>
<sequence>MTLSVGGVNEALHDLLIAAHALSLGAVLVTNDQAFGQVAGLLVEDWTD</sequence>
<organism evidence="1 2">
    <name type="scientific">Candidatus Accumulibacter aalborgensis</name>
    <dbReference type="NCBI Taxonomy" id="1860102"/>
    <lineage>
        <taxon>Bacteria</taxon>
        <taxon>Pseudomonadati</taxon>
        <taxon>Pseudomonadota</taxon>
        <taxon>Betaproteobacteria</taxon>
        <taxon>Candidatus Accumulibacter</taxon>
    </lineage>
</organism>
<dbReference type="STRING" id="1860102.ACCAA_660079"/>
<gene>
    <name evidence="1" type="ORF">ACCAA_660079</name>
</gene>
<evidence type="ECO:0000313" key="1">
    <source>
        <dbReference type="EMBL" id="SBT09040.1"/>
    </source>
</evidence>
<dbReference type="Gene3D" id="3.40.50.1010">
    <property type="entry name" value="5'-nuclease"/>
    <property type="match status" value="1"/>
</dbReference>